<dbReference type="EMBL" id="PQIB02000018">
    <property type="protein sequence ID" value="RLM54719.1"/>
    <property type="molecule type" value="Genomic_DNA"/>
</dbReference>
<evidence type="ECO:0000313" key="3">
    <source>
        <dbReference type="Proteomes" id="UP000275267"/>
    </source>
</evidence>
<comment type="caution">
    <text evidence="2">The sequence shown here is derived from an EMBL/GenBank/DDBJ whole genome shotgun (WGS) entry which is preliminary data.</text>
</comment>
<gene>
    <name evidence="2" type="ORF">C2845_PM10G04050</name>
</gene>
<feature type="region of interest" description="Disordered" evidence="1">
    <location>
        <begin position="116"/>
        <end position="150"/>
    </location>
</feature>
<evidence type="ECO:0000313" key="2">
    <source>
        <dbReference type="EMBL" id="RLM54719.1"/>
    </source>
</evidence>
<keyword evidence="3" id="KW-1185">Reference proteome</keyword>
<dbReference type="AlphaFoldDB" id="A0A3L6PCS5"/>
<organism evidence="2 3">
    <name type="scientific">Panicum miliaceum</name>
    <name type="common">Proso millet</name>
    <name type="synonym">Broomcorn millet</name>
    <dbReference type="NCBI Taxonomy" id="4540"/>
    <lineage>
        <taxon>Eukaryota</taxon>
        <taxon>Viridiplantae</taxon>
        <taxon>Streptophyta</taxon>
        <taxon>Embryophyta</taxon>
        <taxon>Tracheophyta</taxon>
        <taxon>Spermatophyta</taxon>
        <taxon>Magnoliopsida</taxon>
        <taxon>Liliopsida</taxon>
        <taxon>Poales</taxon>
        <taxon>Poaceae</taxon>
        <taxon>PACMAD clade</taxon>
        <taxon>Panicoideae</taxon>
        <taxon>Panicodae</taxon>
        <taxon>Paniceae</taxon>
        <taxon>Panicinae</taxon>
        <taxon>Panicum</taxon>
        <taxon>Panicum sect. Panicum</taxon>
    </lineage>
</organism>
<dbReference type="Proteomes" id="UP000275267">
    <property type="component" value="Unassembled WGS sequence"/>
</dbReference>
<name>A0A3L6PCS5_PANMI</name>
<protein>
    <submittedName>
        <fullName evidence="2">Uncharacterized protein</fullName>
    </submittedName>
</protein>
<evidence type="ECO:0000256" key="1">
    <source>
        <dbReference type="SAM" id="MobiDB-lite"/>
    </source>
</evidence>
<reference evidence="3" key="1">
    <citation type="journal article" date="2019" name="Nat. Commun.">
        <title>The genome of broomcorn millet.</title>
        <authorList>
            <person name="Zou C."/>
            <person name="Miki D."/>
            <person name="Li D."/>
            <person name="Tang Q."/>
            <person name="Xiao L."/>
            <person name="Rajput S."/>
            <person name="Deng P."/>
            <person name="Jia W."/>
            <person name="Huang R."/>
            <person name="Zhang M."/>
            <person name="Sun Y."/>
            <person name="Hu J."/>
            <person name="Fu X."/>
            <person name="Schnable P.S."/>
            <person name="Li F."/>
            <person name="Zhang H."/>
            <person name="Feng B."/>
            <person name="Zhu X."/>
            <person name="Liu R."/>
            <person name="Schnable J.C."/>
            <person name="Zhu J.-K."/>
            <person name="Zhang H."/>
        </authorList>
    </citation>
    <scope>NUCLEOTIDE SEQUENCE [LARGE SCALE GENOMIC DNA]</scope>
</reference>
<dbReference type="OrthoDB" id="696610at2759"/>
<proteinExistence type="predicted"/>
<accession>A0A3L6PCS5</accession>
<feature type="compositionally biased region" description="Basic and acidic residues" evidence="1">
    <location>
        <begin position="132"/>
        <end position="148"/>
    </location>
</feature>
<sequence length="375" mass="42089">MAAPATSVMFLEANGKKTKPASQHLLVLTSGAKEDEDEEMCRRRLLFERFMASYGPGTPCLSEAPKVYTQPCVLYAMRVSVKKGRVSWSHRSSRRFLPERRGSTFPIPVCRAVAPYHRSGAPGGSRDEEADAGDRGREGEATAGRRGDSQAGGGGRYLFFMRRRRVEEEAAKPRVYAGRIWDAALWEINVRHRAKAHCYSNIKLTMNSSEQVSCKRIEQEGLYDMRRRIEDGEFVLHILTPAPLSTSSKPFETVGFVKGYFDLETLGQGMNRGRYMDRSGRKLSSVFMMSRSATKVLTVKVLADKLYRLLDDGLVLSGEYSFSVDIHCDNISSSKILATNWKHHILCKNIGCEGITSFSSLLVQLKRKLNLKLSK</sequence>